<dbReference type="AlphaFoldDB" id="A0A069AMD1"/>
<name>A0A069AMD1_CLODI</name>
<gene>
    <name evidence="1" type="ORF">BN1096_850006</name>
</gene>
<organism evidence="1">
    <name type="scientific">Clostridioides difficile</name>
    <name type="common">Peptoclostridium difficile</name>
    <dbReference type="NCBI Taxonomy" id="1496"/>
    <lineage>
        <taxon>Bacteria</taxon>
        <taxon>Bacillati</taxon>
        <taxon>Bacillota</taxon>
        <taxon>Clostridia</taxon>
        <taxon>Peptostreptococcales</taxon>
        <taxon>Peptostreptococcaceae</taxon>
        <taxon>Clostridioides</taxon>
    </lineage>
</organism>
<dbReference type="RefSeq" id="WP_074105752.1">
    <property type="nucleotide sequence ID" value="NZ_CAADAW010000040.1"/>
</dbReference>
<dbReference type="EMBL" id="LK932541">
    <property type="protein sequence ID" value="CDS90464.1"/>
    <property type="molecule type" value="Genomic_DNA"/>
</dbReference>
<accession>A0A069AMD1</accession>
<protein>
    <submittedName>
        <fullName evidence="1">Uncharacterized protein</fullName>
    </submittedName>
</protein>
<evidence type="ECO:0000313" key="1">
    <source>
        <dbReference type="EMBL" id="CDS90464.1"/>
    </source>
</evidence>
<sequence length="181" mass="21113">MYRYTFDNLPIEEQIKYINNKLLEGNTLTNTCKDIGIGRTTVRNRFKQHGYEFNQAKKLYISIIEVVELESSSKVVEGDTSNDNTLVDATNIDFNNILSKFNDMNNKLNEVYSWYESQSSNKVVGADKLKINDFKGNTVTRSYKVYEDIQKEFVAFCEANKKYRVQDIISQALKDFMDKYK</sequence>
<reference evidence="1" key="1">
    <citation type="submission" date="2014-07" db="EMBL/GenBank/DDBJ databases">
        <authorList>
            <person name="Monot Marc"/>
        </authorList>
    </citation>
    <scope>NUCLEOTIDE SEQUENCE</scope>
</reference>
<proteinExistence type="predicted"/>